<dbReference type="RefSeq" id="WP_116556155.1">
    <property type="nucleotide sequence ID" value="NZ_QCZG01000058.1"/>
</dbReference>
<dbReference type="EMBL" id="QCZG01000058">
    <property type="protein sequence ID" value="PWA06627.1"/>
    <property type="molecule type" value="Genomic_DNA"/>
</dbReference>
<comment type="caution">
    <text evidence="3">The sequence shown here is derived from an EMBL/GenBank/DDBJ whole genome shotgun (WGS) entry which is preliminary data.</text>
</comment>
<evidence type="ECO:0000313" key="4">
    <source>
        <dbReference type="Proteomes" id="UP000245998"/>
    </source>
</evidence>
<dbReference type="Gene3D" id="2.40.128.690">
    <property type="entry name" value="YycH protein, domain 3-like"/>
    <property type="match status" value="1"/>
</dbReference>
<accession>A0A2U1JN87</accession>
<dbReference type="OrthoDB" id="2388036at2"/>
<dbReference type="Proteomes" id="UP000245998">
    <property type="component" value="Unassembled WGS sequence"/>
</dbReference>
<feature type="transmembrane region" description="Helical" evidence="1">
    <location>
        <begin position="9"/>
        <end position="26"/>
    </location>
</feature>
<sequence length="274" mass="31763">MDWSRTKTIFIITFLVLDLFLGFQLYQKQTENQFDYISESFLKIEDKLQSMNIRYRELPEVPKKLVHIIGQTHTFTNEEISKLKKDGVTIERTDGDKKLRVTYDEPQSLNVEGGDLANILPPYTLFSEDYIYSDYLTSEGKELVFVQTYDDRWIYQKEGNANGQITVQLDKDGKMISFVQTYLDTNEQGEEQEILTAIKAIDQLLINNKLKNDDKISFIELGYYSLVEGDVQVLAPTWLIEVNKERHYYVNAVNGLIDDPNRDPLPKDAGEDTT</sequence>
<keyword evidence="4" id="KW-1185">Reference proteome</keyword>
<protein>
    <recommendedName>
        <fullName evidence="2">Regulatory protein YycH-like domain-containing protein</fullName>
    </recommendedName>
</protein>
<evidence type="ECO:0000256" key="1">
    <source>
        <dbReference type="SAM" id="Phobius"/>
    </source>
</evidence>
<keyword evidence="1" id="KW-0812">Transmembrane</keyword>
<proteinExistence type="predicted"/>
<keyword evidence="1" id="KW-0472">Membrane</keyword>
<name>A0A2U1JN87_9BACI</name>
<keyword evidence="1" id="KW-1133">Transmembrane helix</keyword>
<dbReference type="GO" id="GO:0016020">
    <property type="term" value="C:membrane"/>
    <property type="evidence" value="ECO:0007669"/>
    <property type="project" value="InterPro"/>
</dbReference>
<gene>
    <name evidence="3" type="ORF">DCC39_17355</name>
</gene>
<feature type="domain" description="Regulatory protein YycH-like" evidence="2">
    <location>
        <begin position="32"/>
        <end position="253"/>
    </location>
</feature>
<dbReference type="Pfam" id="PF09648">
    <property type="entry name" value="YycI"/>
    <property type="match status" value="1"/>
</dbReference>
<dbReference type="InterPro" id="IPR018604">
    <property type="entry name" value="YycI-like"/>
</dbReference>
<reference evidence="3 4" key="1">
    <citation type="submission" date="2018-04" db="EMBL/GenBank/DDBJ databases">
        <title>Camelliibacillus theae gen. nov., sp. nov., isolated from Pu'er tea.</title>
        <authorList>
            <person name="Niu L."/>
        </authorList>
    </citation>
    <scope>NUCLEOTIDE SEQUENCE [LARGE SCALE GENOMIC DNA]</scope>
    <source>
        <strain evidence="3 4">T8</strain>
    </source>
</reference>
<evidence type="ECO:0000313" key="3">
    <source>
        <dbReference type="EMBL" id="PWA06627.1"/>
    </source>
</evidence>
<evidence type="ECO:0000259" key="2">
    <source>
        <dbReference type="Pfam" id="PF09648"/>
    </source>
</evidence>
<organism evidence="3 4">
    <name type="scientific">Pueribacillus theae</name>
    <dbReference type="NCBI Taxonomy" id="2171751"/>
    <lineage>
        <taxon>Bacteria</taxon>
        <taxon>Bacillati</taxon>
        <taxon>Bacillota</taxon>
        <taxon>Bacilli</taxon>
        <taxon>Bacillales</taxon>
        <taxon>Bacillaceae</taxon>
        <taxon>Pueribacillus</taxon>
    </lineage>
</organism>
<dbReference type="AlphaFoldDB" id="A0A2U1JN87"/>